<comment type="subcellular location">
    <subcellularLocation>
        <location evidence="1">Secreted</location>
    </subcellularLocation>
</comment>
<dbReference type="EMBL" id="CADEPI010000025">
    <property type="protein sequence ID" value="CAB3366519.1"/>
    <property type="molecule type" value="Genomic_DNA"/>
</dbReference>
<evidence type="ECO:0000256" key="10">
    <source>
        <dbReference type="ARBA" id="ARBA00078071"/>
    </source>
</evidence>
<dbReference type="PANTHER" id="PTHR11412:SF136">
    <property type="entry name" value="CD109 ANTIGEN"/>
    <property type="match status" value="1"/>
</dbReference>
<dbReference type="SMART" id="SM01419">
    <property type="entry name" value="Thiol-ester_cl"/>
    <property type="match status" value="1"/>
</dbReference>
<dbReference type="Pfam" id="PF07678">
    <property type="entry name" value="TED_complement"/>
    <property type="match status" value="1"/>
</dbReference>
<dbReference type="InterPro" id="IPR049135">
    <property type="entry name" value="TEP1_CUB2"/>
</dbReference>
<dbReference type="Pfam" id="PF21412">
    <property type="entry name" value="TEP1_CUB2"/>
    <property type="match status" value="1"/>
</dbReference>
<dbReference type="InterPro" id="IPR009048">
    <property type="entry name" value="A-macroglobulin_rcpt-bd"/>
</dbReference>
<proteinExistence type="inferred from homology"/>
<organism evidence="15 16">
    <name type="scientific">Cloeon dipterum</name>
    <dbReference type="NCBI Taxonomy" id="197152"/>
    <lineage>
        <taxon>Eukaryota</taxon>
        <taxon>Metazoa</taxon>
        <taxon>Ecdysozoa</taxon>
        <taxon>Arthropoda</taxon>
        <taxon>Hexapoda</taxon>
        <taxon>Insecta</taxon>
        <taxon>Pterygota</taxon>
        <taxon>Palaeoptera</taxon>
        <taxon>Ephemeroptera</taxon>
        <taxon>Pisciforma</taxon>
        <taxon>Baetidae</taxon>
        <taxon>Cloeon</taxon>
    </lineage>
</organism>
<dbReference type="InterPro" id="IPR047565">
    <property type="entry name" value="Alpha-macroglob_thiol-ester_cl"/>
</dbReference>
<dbReference type="InterPro" id="IPR041555">
    <property type="entry name" value="MG3"/>
</dbReference>
<keyword evidence="4" id="KW-0732">Signal</keyword>
<evidence type="ECO:0000256" key="7">
    <source>
        <dbReference type="ARBA" id="ARBA00023180"/>
    </source>
</evidence>
<dbReference type="InterPro" id="IPR041813">
    <property type="entry name" value="A2M_TED"/>
</dbReference>
<dbReference type="Pfam" id="PF00207">
    <property type="entry name" value="A2M"/>
    <property type="match status" value="1"/>
</dbReference>
<dbReference type="FunFam" id="2.60.40.1930:FF:000001">
    <property type="entry name" value="CD109 isoform 3"/>
    <property type="match status" value="1"/>
</dbReference>
<keyword evidence="3" id="KW-0964">Secreted</keyword>
<dbReference type="InterPro" id="IPR002890">
    <property type="entry name" value="MG2"/>
</dbReference>
<feature type="domain" description="Alpha-2-macroglobulin bait region" evidence="12">
    <location>
        <begin position="579"/>
        <end position="716"/>
    </location>
</feature>
<dbReference type="Gene3D" id="1.50.10.20">
    <property type="match status" value="1"/>
</dbReference>
<dbReference type="InterPro" id="IPR040839">
    <property type="entry name" value="MG4"/>
</dbReference>
<dbReference type="InterPro" id="IPR008930">
    <property type="entry name" value="Terpenoid_cyclase/PrenylTrfase"/>
</dbReference>
<dbReference type="InterPro" id="IPR001599">
    <property type="entry name" value="Macroglobln_a2"/>
</dbReference>
<dbReference type="InterPro" id="IPR050473">
    <property type="entry name" value="A2M/Complement_sys"/>
</dbReference>
<evidence type="ECO:0000313" key="16">
    <source>
        <dbReference type="Proteomes" id="UP000494165"/>
    </source>
</evidence>
<feature type="domain" description="Alpha-macroglobulin receptor-binding" evidence="14">
    <location>
        <begin position="1467"/>
        <end position="1556"/>
    </location>
</feature>
<evidence type="ECO:0000256" key="11">
    <source>
        <dbReference type="SAM" id="MobiDB-lite"/>
    </source>
</evidence>
<keyword evidence="5" id="KW-0882">Thioester bond</keyword>
<dbReference type="Gene3D" id="2.60.40.1930">
    <property type="match status" value="2"/>
</dbReference>
<evidence type="ECO:0000256" key="2">
    <source>
        <dbReference type="ARBA" id="ARBA00010952"/>
    </source>
</evidence>
<evidence type="ECO:0000259" key="13">
    <source>
        <dbReference type="SMART" id="SM01360"/>
    </source>
</evidence>
<evidence type="ECO:0000256" key="3">
    <source>
        <dbReference type="ARBA" id="ARBA00022525"/>
    </source>
</evidence>
<dbReference type="Pfam" id="PF01835">
    <property type="entry name" value="MG2"/>
    <property type="match status" value="1"/>
</dbReference>
<evidence type="ECO:0000259" key="12">
    <source>
        <dbReference type="SMART" id="SM01359"/>
    </source>
</evidence>
<dbReference type="FunFam" id="1.50.10.20:FF:000001">
    <property type="entry name" value="CD109 isoform 1"/>
    <property type="match status" value="1"/>
</dbReference>
<dbReference type="SMART" id="SM01361">
    <property type="entry name" value="A2M_recep"/>
    <property type="match status" value="1"/>
</dbReference>
<dbReference type="PANTHER" id="PTHR11412">
    <property type="entry name" value="MACROGLOBULIN / COMPLEMENT"/>
    <property type="match status" value="1"/>
</dbReference>
<evidence type="ECO:0000313" key="15">
    <source>
        <dbReference type="EMBL" id="CAB3366519.1"/>
    </source>
</evidence>
<evidence type="ECO:0000256" key="5">
    <source>
        <dbReference type="ARBA" id="ARBA00022966"/>
    </source>
</evidence>
<sequence>MPEPIGAESPADPMSSAAAFNNNNNPPETVGKDVVDASASVSTNNIHSAHFTIHSEAEARYHGCGVEFRVHLTLREVIASSLPWRRERQVYRSPTLAHFVSRPQSTNASEANECGIAMIFTPFSHRRAHQQIKMKLQAGVVAVFFSLAVSSITSIAAQQGFYTVIAPKVLRPNSEYHVSVSTHGVDKTTQVWVEVGGKQDSGGKFTSSQSISVEPRTTRILRIDIGDVGPGNYNVTTRGSGGLEFQNTTELSYVHKSYSVLVQTDKAIYKPGDTIQFRILALNKHLKPTVTAALDVFITDGKGNRVKQWSRVLPTRGVFSADLPLSKNPVLGDWNITVSVLDQSFHKTIQVAEYVLPKFEVSISTPPFTTFKDSRISATISAKYTYGKPVKGEATVTMYPTIFSGLIQPIFQNPVRKVVAIDGKANVEFDIVKELGLNDEFERPVQIEVTVQEALTGRRQNTSTSIPLFKNKYKMELVKTPEYYKPGLKFTAYIKLTTHDGMPITDSKNPVRIRWGYGYDHATYTSESHYLSSEGMVELNFYPPIVSNVSTIGLEAQYLDLSEWFSTITASVSPSNTFIQAIIRSENAEVGNDVEVYMNCTERISSFNYEVLGRGDVLTAGTVQVPSGQQDQRFRFVATQTMAPRAHLVIYYVRPENGEVVADSVDFTVTGMLQNFVDLEVNPTDTQPGVAVDLTIRTKPNSYVGVLGVDQSVLLLRSGNDLSMRDVENELLSFDSAPHEPKNPNWPPFARRRRRSLAWFPSHADAGEVFQKSGAVILTNGYVHEHMPLGFASGGVVARLPSGKNYPGPLPTRPPLAGPYAFSRIPKPVNNNPRIYLTHEPQPVWLFEDMFTGPDGRTSLKRKAPDTITSWVLSAFSVDSLYGLGLTQTSSKLRVFRPFFVSLDLPYNVVRGEVFAIPVVVFNYMDRDLAVDVSLDNTDGQFEIPDMSNDIDAPKTFDSAQLSRRITVKANSGSNTAFMVTTKRLGMLDINVKAESSLAGDAVKRQLLVKAEGDTQYVNDAIFVDLRDTENFETNLTLKFPKNFVEGSEKLEVSSVGDLLGPSIPNLANLIRMPFGCGEQNMLNFVPNIVVLDYLKNSNQLTPAVENNARKFLEIGYQQELTYKHDDGSFSAFGKSDPSGSTWLTAFVAKSFRAASPYITIDPVMVNQALQWLQGVQAANGSFPEVGKVHHHDMQGGAASGLALTAYTLITFLQDKESAGLYRNVINKATDYIGRNLDGRLDDPYAIALATYALQLAGHPLKETAFNLLESKAQSKEDVKWWSKPVPDNDKKNPWRQFKTDPIAVEMTSYALLIYLERGLVRDSLPILKWLVSQRNSNGGFESTQDTVVALGALAKLAEQISVSSSGQRVEVTFEYEGKNSPKQLTVNSNNAMILQKEELPQNVRELKIKAKGKGFAIVQVSYSYNVDVTAPWPLFHLDPQLTRDSTADHLQLSVCSGFTGLGNISSNMAVMEVALPSGYTADPDSLPGLRAAPFVQRVETGEGDTKVILYFDKMGREEICPTVKAYRTHRVARQKPVPVTLYDYYDSSRRARQFYLPRVQTVCDICEGDVGCEVCGRGSAGSRRNGADGLNVGSAASASVATVVLGATALWLARA</sequence>
<dbReference type="Gene3D" id="6.20.50.160">
    <property type="match status" value="1"/>
</dbReference>
<keyword evidence="6" id="KW-1015">Disulfide bond</keyword>
<evidence type="ECO:0000259" key="14">
    <source>
        <dbReference type="SMART" id="SM01361"/>
    </source>
</evidence>
<dbReference type="InterPro" id="IPR011626">
    <property type="entry name" value="Alpha-macroglobulin_TED"/>
</dbReference>
<evidence type="ECO:0000256" key="6">
    <source>
        <dbReference type="ARBA" id="ARBA00023157"/>
    </source>
</evidence>
<dbReference type="Gene3D" id="2.20.130.20">
    <property type="match status" value="1"/>
</dbReference>
<dbReference type="Gene3D" id="2.60.120.1540">
    <property type="match status" value="1"/>
</dbReference>
<dbReference type="Pfam" id="PF07703">
    <property type="entry name" value="A2M_BRD"/>
    <property type="match status" value="1"/>
</dbReference>
<name>A0A8S1CEC5_9INSE</name>
<dbReference type="Gene3D" id="2.60.40.690">
    <property type="entry name" value="Alpha-macroglobulin, receptor-binding domain"/>
    <property type="match status" value="1"/>
</dbReference>
<feature type="domain" description="Alpha-2-macroglobulin" evidence="13">
    <location>
        <begin position="844"/>
        <end position="935"/>
    </location>
</feature>
<dbReference type="SUPFAM" id="SSF48239">
    <property type="entry name" value="Terpenoid cyclases/Protein prenyltransferases"/>
    <property type="match status" value="1"/>
</dbReference>
<dbReference type="PROSITE" id="PS00477">
    <property type="entry name" value="ALPHA_2_MACROGLOBULIN"/>
    <property type="match status" value="1"/>
</dbReference>
<dbReference type="Pfam" id="PF17789">
    <property type="entry name" value="MG4"/>
    <property type="match status" value="1"/>
</dbReference>
<comment type="function">
    <text evidence="8">Binds covalently through a thioester bond to the pathogen surface resulting in pathogen clearance.</text>
</comment>
<keyword evidence="7" id="KW-0325">Glycoprotein</keyword>
<dbReference type="InterPro" id="IPR036595">
    <property type="entry name" value="A-macroglobulin_rcpt-bd_sf"/>
</dbReference>
<dbReference type="Gene3D" id="2.60.40.2950">
    <property type="match status" value="1"/>
</dbReference>
<dbReference type="InterPro" id="IPR019742">
    <property type="entry name" value="MacrogloblnA2_CS"/>
</dbReference>
<dbReference type="InterPro" id="IPR011625">
    <property type="entry name" value="A2M_N_BRD"/>
</dbReference>
<evidence type="ECO:0000256" key="1">
    <source>
        <dbReference type="ARBA" id="ARBA00004613"/>
    </source>
</evidence>
<dbReference type="Gene3D" id="2.60.40.1940">
    <property type="match status" value="1"/>
</dbReference>
<gene>
    <name evidence="15" type="ORF">CLODIP_2_CD00079</name>
</gene>
<dbReference type="SMART" id="SM01360">
    <property type="entry name" value="A2M"/>
    <property type="match status" value="1"/>
</dbReference>
<dbReference type="SMART" id="SM01359">
    <property type="entry name" value="A2M_N_2"/>
    <property type="match status" value="1"/>
</dbReference>
<evidence type="ECO:0000256" key="4">
    <source>
        <dbReference type="ARBA" id="ARBA00022729"/>
    </source>
</evidence>
<comment type="similarity">
    <text evidence="2">Belongs to the protease inhibitor I39 (alpha-2-macroglobulin) family.</text>
</comment>
<dbReference type="Proteomes" id="UP000494165">
    <property type="component" value="Unassembled WGS sequence"/>
</dbReference>
<dbReference type="InterPro" id="IPR013783">
    <property type="entry name" value="Ig-like_fold"/>
</dbReference>
<reference evidence="15 16" key="1">
    <citation type="submission" date="2020-04" db="EMBL/GenBank/DDBJ databases">
        <authorList>
            <person name="Alioto T."/>
            <person name="Alioto T."/>
            <person name="Gomez Garrido J."/>
        </authorList>
    </citation>
    <scope>NUCLEOTIDE SEQUENCE [LARGE SCALE GENOMIC DNA]</scope>
</reference>
<keyword evidence="16" id="KW-1185">Reference proteome</keyword>
<dbReference type="OrthoDB" id="9998011at2759"/>
<evidence type="ECO:0000256" key="8">
    <source>
        <dbReference type="ARBA" id="ARBA00057615"/>
    </source>
</evidence>
<dbReference type="Pfam" id="PF07677">
    <property type="entry name" value="A2M_recep"/>
    <property type="match status" value="1"/>
</dbReference>
<dbReference type="GO" id="GO:0005615">
    <property type="term" value="C:extracellular space"/>
    <property type="evidence" value="ECO:0007669"/>
    <property type="project" value="InterPro"/>
</dbReference>
<dbReference type="CDD" id="cd02897">
    <property type="entry name" value="A2M_2"/>
    <property type="match status" value="1"/>
</dbReference>
<dbReference type="Pfam" id="PF17791">
    <property type="entry name" value="MG3"/>
    <property type="match status" value="1"/>
</dbReference>
<protein>
    <recommendedName>
        <fullName evidence="10">TEP1-F</fullName>
    </recommendedName>
</protein>
<dbReference type="GO" id="GO:0004866">
    <property type="term" value="F:endopeptidase inhibitor activity"/>
    <property type="evidence" value="ECO:0007669"/>
    <property type="project" value="InterPro"/>
</dbReference>
<feature type="region of interest" description="Disordered" evidence="11">
    <location>
        <begin position="1"/>
        <end position="32"/>
    </location>
</feature>
<dbReference type="Gene3D" id="2.60.40.10">
    <property type="entry name" value="Immunoglobulins"/>
    <property type="match status" value="2"/>
</dbReference>
<dbReference type="SUPFAM" id="SSF49410">
    <property type="entry name" value="Alpha-macroglobulin receptor domain"/>
    <property type="match status" value="1"/>
</dbReference>
<comment type="caution">
    <text evidence="15">The sequence shown here is derived from an EMBL/GenBank/DDBJ whole genome shotgun (WGS) entry which is preliminary data.</text>
</comment>
<evidence type="ECO:0000256" key="9">
    <source>
        <dbReference type="ARBA" id="ARBA00063781"/>
    </source>
</evidence>
<comment type="subunit">
    <text evidence="9">Heterodimer of a TEP1-N chain and an TEP1-C chain non-covalently linked. Forms a complex composed of TEP1-N and TEP1-C heterodimer, LRIM1 and APL1C; the interaction stabilizes TEP1-N and TEP1-C heterodimer, prevents its binding to tissues while circulating in the hemolymph and protects the thioester bond from hydrolysis. Mature TEP1 and to a lesser extent full-length TEP1 interact with SPCLIP1; the interaction is induced by microbial infection.</text>
</comment>
<accession>A0A8S1CEC5</accession>